<organism evidence="2 3">
    <name type="scientific">Phlebiopsis gigantea (strain 11061_1 CR5-6)</name>
    <name type="common">White-rot fungus</name>
    <name type="synonym">Peniophora gigantea</name>
    <dbReference type="NCBI Taxonomy" id="745531"/>
    <lineage>
        <taxon>Eukaryota</taxon>
        <taxon>Fungi</taxon>
        <taxon>Dikarya</taxon>
        <taxon>Basidiomycota</taxon>
        <taxon>Agaricomycotina</taxon>
        <taxon>Agaricomycetes</taxon>
        <taxon>Polyporales</taxon>
        <taxon>Phanerochaetaceae</taxon>
        <taxon>Phlebiopsis</taxon>
    </lineage>
</organism>
<proteinExistence type="predicted"/>
<sequence>MLLACEHPPASSDRSRRNHSEAWSSQAACRVHHRARATPPSPAHARPRVSTEPRRNSSTPRTPMMAWERAASCSREDPPWLAYALAVALTGRFRLRKIFPWPRLARATAPRGRHQSTTRNVPMARGAWEIEETSSHRQRWCLARRGRGLALARGRTRRASAEAAQRGGDPPPALSLARARARRP</sequence>
<protein>
    <submittedName>
        <fullName evidence="2">Uncharacterized protein</fullName>
    </submittedName>
</protein>
<evidence type="ECO:0000313" key="3">
    <source>
        <dbReference type="Proteomes" id="UP000053257"/>
    </source>
</evidence>
<feature type="region of interest" description="Disordered" evidence="1">
    <location>
        <begin position="153"/>
        <end position="184"/>
    </location>
</feature>
<gene>
    <name evidence="2" type="ORF">PHLGIDRAFT_238953</name>
</gene>
<dbReference type="EMBL" id="KN840616">
    <property type="protein sequence ID" value="KIP03437.1"/>
    <property type="molecule type" value="Genomic_DNA"/>
</dbReference>
<evidence type="ECO:0000313" key="2">
    <source>
        <dbReference type="EMBL" id="KIP03437.1"/>
    </source>
</evidence>
<evidence type="ECO:0000256" key="1">
    <source>
        <dbReference type="SAM" id="MobiDB-lite"/>
    </source>
</evidence>
<dbReference type="HOGENOM" id="CLU_1468712_0_0_1"/>
<dbReference type="AlphaFoldDB" id="A0A0C3S1X8"/>
<reference evidence="2 3" key="1">
    <citation type="journal article" date="2014" name="PLoS Genet.">
        <title>Analysis of the Phlebiopsis gigantea genome, transcriptome and secretome provides insight into its pioneer colonization strategies of wood.</title>
        <authorList>
            <person name="Hori C."/>
            <person name="Ishida T."/>
            <person name="Igarashi K."/>
            <person name="Samejima M."/>
            <person name="Suzuki H."/>
            <person name="Master E."/>
            <person name="Ferreira P."/>
            <person name="Ruiz-Duenas F.J."/>
            <person name="Held B."/>
            <person name="Canessa P."/>
            <person name="Larrondo L.F."/>
            <person name="Schmoll M."/>
            <person name="Druzhinina I.S."/>
            <person name="Kubicek C.P."/>
            <person name="Gaskell J.A."/>
            <person name="Kersten P."/>
            <person name="St John F."/>
            <person name="Glasner J."/>
            <person name="Sabat G."/>
            <person name="Splinter BonDurant S."/>
            <person name="Syed K."/>
            <person name="Yadav J."/>
            <person name="Mgbeahuruike A.C."/>
            <person name="Kovalchuk A."/>
            <person name="Asiegbu F.O."/>
            <person name="Lackner G."/>
            <person name="Hoffmeister D."/>
            <person name="Rencoret J."/>
            <person name="Gutierrez A."/>
            <person name="Sun H."/>
            <person name="Lindquist E."/>
            <person name="Barry K."/>
            <person name="Riley R."/>
            <person name="Grigoriev I.V."/>
            <person name="Henrissat B."/>
            <person name="Kues U."/>
            <person name="Berka R.M."/>
            <person name="Martinez A.T."/>
            <person name="Covert S.F."/>
            <person name="Blanchette R.A."/>
            <person name="Cullen D."/>
        </authorList>
    </citation>
    <scope>NUCLEOTIDE SEQUENCE [LARGE SCALE GENOMIC DNA]</scope>
    <source>
        <strain evidence="2 3">11061_1 CR5-6</strain>
    </source>
</reference>
<name>A0A0C3S1X8_PHLG1</name>
<feature type="region of interest" description="Disordered" evidence="1">
    <location>
        <begin position="1"/>
        <end position="63"/>
    </location>
</feature>
<keyword evidence="3" id="KW-1185">Reference proteome</keyword>
<accession>A0A0C3S1X8</accession>
<dbReference type="Proteomes" id="UP000053257">
    <property type="component" value="Unassembled WGS sequence"/>
</dbReference>